<protein>
    <submittedName>
        <fullName evidence="1">Uncharacterized protein</fullName>
    </submittedName>
</protein>
<comment type="caution">
    <text evidence="1">The sequence shown here is derived from an EMBL/GenBank/DDBJ whole genome shotgun (WGS) entry which is preliminary data.</text>
</comment>
<dbReference type="AlphaFoldDB" id="W7Z1L9"/>
<name>W7Z1L9_9BACL</name>
<organism evidence="1 2">
    <name type="scientific">Paenibacillus pini JCM 16418</name>
    <dbReference type="NCBI Taxonomy" id="1236976"/>
    <lineage>
        <taxon>Bacteria</taxon>
        <taxon>Bacillati</taxon>
        <taxon>Bacillota</taxon>
        <taxon>Bacilli</taxon>
        <taxon>Bacillales</taxon>
        <taxon>Paenibacillaceae</taxon>
        <taxon>Paenibacillus</taxon>
    </lineage>
</organism>
<gene>
    <name evidence="1" type="ORF">JCM16418_5112</name>
</gene>
<keyword evidence="2" id="KW-1185">Reference proteome</keyword>
<dbReference type="EMBL" id="BAVZ01000044">
    <property type="protein sequence ID" value="GAF10881.1"/>
    <property type="molecule type" value="Genomic_DNA"/>
</dbReference>
<sequence length="54" mass="6469">MKKRIFIDNDKQGIYLYEKNGDFKNHSEIDLLIAEVHDEYYGKMICDLLNENCK</sequence>
<accession>W7Z1L9</accession>
<evidence type="ECO:0000313" key="1">
    <source>
        <dbReference type="EMBL" id="GAF10881.1"/>
    </source>
</evidence>
<proteinExistence type="predicted"/>
<evidence type="ECO:0000313" key="2">
    <source>
        <dbReference type="Proteomes" id="UP000019364"/>
    </source>
</evidence>
<dbReference type="RefSeq" id="WP_156327256.1">
    <property type="nucleotide sequence ID" value="NZ_BAVZ01000044.1"/>
</dbReference>
<reference evidence="1 2" key="1">
    <citation type="journal article" date="2014" name="Genome Announc.">
        <title>Draft Genome Sequence of Paenibacillus pini JCM 16418T, Isolated from the Rhizosphere of Pine Tree.</title>
        <authorList>
            <person name="Yuki M."/>
            <person name="Oshima K."/>
            <person name="Suda W."/>
            <person name="Oshida Y."/>
            <person name="Kitamura K."/>
            <person name="Iida Y."/>
            <person name="Hattori M."/>
            <person name="Ohkuma M."/>
        </authorList>
    </citation>
    <scope>NUCLEOTIDE SEQUENCE [LARGE SCALE GENOMIC DNA]</scope>
    <source>
        <strain evidence="1 2">JCM 16418</strain>
    </source>
</reference>
<dbReference type="STRING" id="1236976.JCM16418_5112"/>
<dbReference type="Proteomes" id="UP000019364">
    <property type="component" value="Unassembled WGS sequence"/>
</dbReference>